<keyword evidence="3" id="KW-1185">Reference proteome</keyword>
<feature type="region of interest" description="Disordered" evidence="1">
    <location>
        <begin position="38"/>
        <end position="74"/>
    </location>
</feature>
<dbReference type="EMBL" id="BAABIM010000001">
    <property type="protein sequence ID" value="GAA4671852.1"/>
    <property type="molecule type" value="Genomic_DNA"/>
</dbReference>
<comment type="caution">
    <text evidence="2">The sequence shown here is derived from an EMBL/GenBank/DDBJ whole genome shotgun (WGS) entry which is preliminary data.</text>
</comment>
<evidence type="ECO:0000313" key="3">
    <source>
        <dbReference type="Proteomes" id="UP001500621"/>
    </source>
</evidence>
<evidence type="ECO:0000313" key="2">
    <source>
        <dbReference type="EMBL" id="GAA4671852.1"/>
    </source>
</evidence>
<proteinExistence type="predicted"/>
<evidence type="ECO:0000256" key="1">
    <source>
        <dbReference type="SAM" id="MobiDB-lite"/>
    </source>
</evidence>
<organism evidence="2 3">
    <name type="scientific">Nocardioides nanhaiensis</name>
    <dbReference type="NCBI Taxonomy" id="1476871"/>
    <lineage>
        <taxon>Bacteria</taxon>
        <taxon>Bacillati</taxon>
        <taxon>Actinomycetota</taxon>
        <taxon>Actinomycetes</taxon>
        <taxon>Propionibacteriales</taxon>
        <taxon>Nocardioidaceae</taxon>
        <taxon>Nocardioides</taxon>
    </lineage>
</organism>
<accession>A0ABP8VVG3</accession>
<protein>
    <submittedName>
        <fullName evidence="2">Uncharacterized protein</fullName>
    </submittedName>
</protein>
<name>A0ABP8VVG3_9ACTN</name>
<reference evidence="3" key="1">
    <citation type="journal article" date="2019" name="Int. J. Syst. Evol. Microbiol.">
        <title>The Global Catalogue of Microorganisms (GCM) 10K type strain sequencing project: providing services to taxonomists for standard genome sequencing and annotation.</title>
        <authorList>
            <consortium name="The Broad Institute Genomics Platform"/>
            <consortium name="The Broad Institute Genome Sequencing Center for Infectious Disease"/>
            <person name="Wu L."/>
            <person name="Ma J."/>
        </authorList>
    </citation>
    <scope>NUCLEOTIDE SEQUENCE [LARGE SCALE GENOMIC DNA]</scope>
    <source>
        <strain evidence="3">JCM 18127</strain>
    </source>
</reference>
<dbReference type="Proteomes" id="UP001500621">
    <property type="component" value="Unassembled WGS sequence"/>
</dbReference>
<sequence>MPPEAPAAATIATATTSQAANVRHGWAAVLRPSKVRKRVMAEGPHRSCGRACGQGRAAPHPVPGRERRGGAAREGQAQAWAELIRCAPMTVSICSFSWLSVPGSAV</sequence>
<gene>
    <name evidence="2" type="ORF">GCM10023226_05620</name>
</gene>